<gene>
    <name evidence="2" type="ORF">FHS39_000374</name>
</gene>
<dbReference type="RefSeq" id="WP_184345979.1">
    <property type="nucleotide sequence ID" value="NZ_JACHJH010000001.1"/>
</dbReference>
<sequence>MRFFSQVPNEIIRHPRLSGDAVRLLLWQLSLPDGLDQPFYETAKSAGIKKTAFTRAKRQLIAEGYFHEWRLQGPDGRWATEQLISNVPLTREEATALLGGKQPPSTADPAPGEPSRRAVGRSLMNTEGNTSHPPLPQEEPEEDGEPPGAHTERGARLLAALVRTDRRLRLGRREVRQLAPLAGEWLVRGATPDDLHDALTSGLPERVHSPAGILRDRLVRKMPEPRSHAPAPGPVTRPQPLQACAGGCGRVIRPVADETHCRDCRAEAAVAAAEAGESGAVAATRRGMAAVRAAMLGACLP</sequence>
<name>A0A7W7LJU9_9ACTN</name>
<feature type="compositionally biased region" description="Polar residues" evidence="1">
    <location>
        <begin position="123"/>
        <end position="132"/>
    </location>
</feature>
<reference evidence="2 3" key="1">
    <citation type="submission" date="2020-08" db="EMBL/GenBank/DDBJ databases">
        <title>Genomic Encyclopedia of Type Strains, Phase III (KMG-III): the genomes of soil and plant-associated and newly described type strains.</title>
        <authorList>
            <person name="Whitman W."/>
        </authorList>
    </citation>
    <scope>NUCLEOTIDE SEQUENCE [LARGE SCALE GENOMIC DNA]</scope>
    <source>
        <strain evidence="2 3">CECT 3266</strain>
    </source>
</reference>
<protein>
    <recommendedName>
        <fullName evidence="4">Helix-turn-helix domain-containing protein</fullName>
    </recommendedName>
</protein>
<evidence type="ECO:0000256" key="1">
    <source>
        <dbReference type="SAM" id="MobiDB-lite"/>
    </source>
</evidence>
<evidence type="ECO:0000313" key="3">
    <source>
        <dbReference type="Proteomes" id="UP000556084"/>
    </source>
</evidence>
<keyword evidence="3" id="KW-1185">Reference proteome</keyword>
<organism evidence="2 3">
    <name type="scientific">Streptomyces olivoverticillatus</name>
    <dbReference type="NCBI Taxonomy" id="66427"/>
    <lineage>
        <taxon>Bacteria</taxon>
        <taxon>Bacillati</taxon>
        <taxon>Actinomycetota</taxon>
        <taxon>Actinomycetes</taxon>
        <taxon>Kitasatosporales</taxon>
        <taxon>Streptomycetaceae</taxon>
        <taxon>Streptomyces</taxon>
    </lineage>
</organism>
<comment type="caution">
    <text evidence="2">The sequence shown here is derived from an EMBL/GenBank/DDBJ whole genome shotgun (WGS) entry which is preliminary data.</text>
</comment>
<evidence type="ECO:0000313" key="2">
    <source>
        <dbReference type="EMBL" id="MBB4891374.1"/>
    </source>
</evidence>
<feature type="region of interest" description="Disordered" evidence="1">
    <location>
        <begin position="97"/>
        <end position="151"/>
    </location>
</feature>
<evidence type="ECO:0008006" key="4">
    <source>
        <dbReference type="Google" id="ProtNLM"/>
    </source>
</evidence>
<dbReference type="Proteomes" id="UP000556084">
    <property type="component" value="Unassembled WGS sequence"/>
</dbReference>
<accession>A0A7W7LJU9</accession>
<dbReference type="AlphaFoldDB" id="A0A7W7LJU9"/>
<dbReference type="EMBL" id="JACHJH010000001">
    <property type="protein sequence ID" value="MBB4891374.1"/>
    <property type="molecule type" value="Genomic_DNA"/>
</dbReference>
<proteinExistence type="predicted"/>